<accession>A0A3N4IQX9</accession>
<evidence type="ECO:0000313" key="2">
    <source>
        <dbReference type="Proteomes" id="UP000275078"/>
    </source>
</evidence>
<keyword evidence="2" id="KW-1185">Reference proteome</keyword>
<evidence type="ECO:0000313" key="1">
    <source>
        <dbReference type="EMBL" id="RPA88125.1"/>
    </source>
</evidence>
<proteinExistence type="predicted"/>
<dbReference type="AlphaFoldDB" id="A0A3N4IQX9"/>
<gene>
    <name evidence="1" type="ORF">BJ508DRAFT_2812</name>
</gene>
<dbReference type="EMBL" id="ML119645">
    <property type="protein sequence ID" value="RPA88125.1"/>
    <property type="molecule type" value="Genomic_DNA"/>
</dbReference>
<organism evidence="1 2">
    <name type="scientific">Ascobolus immersus RN42</name>
    <dbReference type="NCBI Taxonomy" id="1160509"/>
    <lineage>
        <taxon>Eukaryota</taxon>
        <taxon>Fungi</taxon>
        <taxon>Dikarya</taxon>
        <taxon>Ascomycota</taxon>
        <taxon>Pezizomycotina</taxon>
        <taxon>Pezizomycetes</taxon>
        <taxon>Pezizales</taxon>
        <taxon>Ascobolaceae</taxon>
        <taxon>Ascobolus</taxon>
    </lineage>
</organism>
<name>A0A3N4IQX9_ASCIM</name>
<sequence length="283" mass="32972">MIRFPKPFTRSSSGRKSVWTKLEENTLLPEAKTVSGENTAKRKAWHPSGGRFYHLKLWLKLFDLPPLWERDYQREFRELGAEIRELRKTVEHFQSSSFEELCDGRERHRPKSDCQCAKLLPQIEKVKDKRFLICQVIQSKGPGRLENLQKLKSFKVSSYSGLTQEELERDLDNLVNEVDKLEKRRDGEMNPGLKELWKCLIKDSDLELEEVAEELIWLVGRSGDYEEVSQFAEGYVGLYDHVDTRKHLNCNSGKGPRGILCTVWERGNGTKGWITPNRFIKCL</sequence>
<reference evidence="1 2" key="1">
    <citation type="journal article" date="2018" name="Nat. Ecol. Evol.">
        <title>Pezizomycetes genomes reveal the molecular basis of ectomycorrhizal truffle lifestyle.</title>
        <authorList>
            <person name="Murat C."/>
            <person name="Payen T."/>
            <person name="Noel B."/>
            <person name="Kuo A."/>
            <person name="Morin E."/>
            <person name="Chen J."/>
            <person name="Kohler A."/>
            <person name="Krizsan K."/>
            <person name="Balestrini R."/>
            <person name="Da Silva C."/>
            <person name="Montanini B."/>
            <person name="Hainaut M."/>
            <person name="Levati E."/>
            <person name="Barry K.W."/>
            <person name="Belfiori B."/>
            <person name="Cichocki N."/>
            <person name="Clum A."/>
            <person name="Dockter R.B."/>
            <person name="Fauchery L."/>
            <person name="Guy J."/>
            <person name="Iotti M."/>
            <person name="Le Tacon F."/>
            <person name="Lindquist E.A."/>
            <person name="Lipzen A."/>
            <person name="Malagnac F."/>
            <person name="Mello A."/>
            <person name="Molinier V."/>
            <person name="Miyauchi S."/>
            <person name="Poulain J."/>
            <person name="Riccioni C."/>
            <person name="Rubini A."/>
            <person name="Sitrit Y."/>
            <person name="Splivallo R."/>
            <person name="Traeger S."/>
            <person name="Wang M."/>
            <person name="Zifcakova L."/>
            <person name="Wipf D."/>
            <person name="Zambonelli A."/>
            <person name="Paolocci F."/>
            <person name="Nowrousian M."/>
            <person name="Ottonello S."/>
            <person name="Baldrian P."/>
            <person name="Spatafora J.W."/>
            <person name="Henrissat B."/>
            <person name="Nagy L.G."/>
            <person name="Aury J.M."/>
            <person name="Wincker P."/>
            <person name="Grigoriev I.V."/>
            <person name="Bonfante P."/>
            <person name="Martin F.M."/>
        </authorList>
    </citation>
    <scope>NUCLEOTIDE SEQUENCE [LARGE SCALE GENOMIC DNA]</scope>
    <source>
        <strain evidence="1 2">RN42</strain>
    </source>
</reference>
<protein>
    <submittedName>
        <fullName evidence="1">Uncharacterized protein</fullName>
    </submittedName>
</protein>
<dbReference type="Proteomes" id="UP000275078">
    <property type="component" value="Unassembled WGS sequence"/>
</dbReference>